<dbReference type="AlphaFoldDB" id="A0AAD9I923"/>
<keyword evidence="2" id="KW-1185">Reference proteome</keyword>
<dbReference type="InterPro" id="IPR039261">
    <property type="entry name" value="FNR_nucleotide-bd"/>
</dbReference>
<dbReference type="Proteomes" id="UP001217918">
    <property type="component" value="Unassembled WGS sequence"/>
</dbReference>
<organism evidence="1 2">
    <name type="scientific">Phyllachora maydis</name>
    <dbReference type="NCBI Taxonomy" id="1825666"/>
    <lineage>
        <taxon>Eukaryota</taxon>
        <taxon>Fungi</taxon>
        <taxon>Dikarya</taxon>
        <taxon>Ascomycota</taxon>
        <taxon>Pezizomycotina</taxon>
        <taxon>Sordariomycetes</taxon>
        <taxon>Sordariomycetidae</taxon>
        <taxon>Phyllachorales</taxon>
        <taxon>Phyllachoraceae</taxon>
        <taxon>Phyllachora</taxon>
    </lineage>
</organism>
<proteinExistence type="predicted"/>
<accession>A0AAD9I923</accession>
<comment type="caution">
    <text evidence="1">The sequence shown here is derived from an EMBL/GenBank/DDBJ whole genome shotgun (WGS) entry which is preliminary data.</text>
</comment>
<reference evidence="1" key="1">
    <citation type="journal article" date="2023" name="Mol. Plant Microbe Interact.">
        <title>Elucidating the Obligate Nature and Biological Capacity of an Invasive Fungal Corn Pathogen.</title>
        <authorList>
            <person name="MacCready J.S."/>
            <person name="Roggenkamp E.M."/>
            <person name="Gdanetz K."/>
            <person name="Chilvers M.I."/>
        </authorList>
    </citation>
    <scope>NUCLEOTIDE SEQUENCE</scope>
    <source>
        <strain evidence="1">PM02</strain>
    </source>
</reference>
<evidence type="ECO:0000313" key="1">
    <source>
        <dbReference type="EMBL" id="KAK2073418.1"/>
    </source>
</evidence>
<gene>
    <name evidence="1" type="ORF">P8C59_007703</name>
</gene>
<protein>
    <submittedName>
        <fullName evidence="1">Uncharacterized protein</fullName>
    </submittedName>
</protein>
<sequence>MERLLRTEEGAAQAVPVRVRVFVTDEEGKKESESAAVTRTTTGRPDVAAVVREFVDGVVRGPTSVFGSGPPGMMCDLREAVARCNDGASVWKGEERFDVRLTCDDRLE</sequence>
<name>A0AAD9I923_9PEZI</name>
<dbReference type="EMBL" id="JAQQPM010000007">
    <property type="protein sequence ID" value="KAK2073418.1"/>
    <property type="molecule type" value="Genomic_DNA"/>
</dbReference>
<dbReference type="Gene3D" id="3.40.50.80">
    <property type="entry name" value="Nucleotide-binding domain of ferredoxin-NADP reductase (FNR) module"/>
    <property type="match status" value="1"/>
</dbReference>
<evidence type="ECO:0000313" key="2">
    <source>
        <dbReference type="Proteomes" id="UP001217918"/>
    </source>
</evidence>